<evidence type="ECO:0000256" key="2">
    <source>
        <dbReference type="ARBA" id="ARBA00010058"/>
    </source>
</evidence>
<reference evidence="8" key="1">
    <citation type="journal article" date="2014" name="Genome Announc.">
        <title>De novo whole-genome sequence and genome annotation of Lichtheimia ramosa.</title>
        <authorList>
            <person name="Linde J."/>
            <person name="Schwartze V."/>
            <person name="Binder U."/>
            <person name="Lass-Florl C."/>
            <person name="Voigt K."/>
            <person name="Horn F."/>
        </authorList>
    </citation>
    <scope>NUCLEOTIDE SEQUENCE</scope>
    <source>
        <strain evidence="8">JMRC FSU:6197</strain>
    </source>
</reference>
<sequence length="126" mass="13588">MSWQGYIDQSLLGSGNVTQAAMYSLNGDCLATSPDFQLSATEVQEIVNGFDDSSPLYSKGMSVNGVNYAVIYATDRSIYGRKKASGVCLVKTKQCLLVGVYTEGIQNGDCAKTVEELADYLISVNY</sequence>
<evidence type="ECO:0000256" key="5">
    <source>
        <dbReference type="ARBA" id="ARBA00023212"/>
    </source>
</evidence>
<dbReference type="Pfam" id="PF00235">
    <property type="entry name" value="Profilin"/>
    <property type="match status" value="1"/>
</dbReference>
<dbReference type="OrthoDB" id="421374at2759"/>
<dbReference type="GO" id="GO:0003785">
    <property type="term" value="F:actin monomer binding"/>
    <property type="evidence" value="ECO:0007669"/>
    <property type="project" value="TreeGrafter"/>
</dbReference>
<evidence type="ECO:0000313" key="8">
    <source>
        <dbReference type="EMBL" id="CDS06991.1"/>
    </source>
</evidence>
<dbReference type="SMART" id="SM00392">
    <property type="entry name" value="PROF"/>
    <property type="match status" value="1"/>
</dbReference>
<dbReference type="FunFam" id="3.30.450.30:FF:000001">
    <property type="entry name" value="Profilin"/>
    <property type="match status" value="1"/>
</dbReference>
<keyword evidence="3" id="KW-0963">Cytoplasm</keyword>
<dbReference type="Gene3D" id="3.30.450.30">
    <property type="entry name" value="Dynein light chain 2a, cytoplasmic"/>
    <property type="match status" value="1"/>
</dbReference>
<name>A0A077WH23_9FUNG</name>
<keyword evidence="5 6" id="KW-0206">Cytoskeleton</keyword>
<evidence type="ECO:0000256" key="6">
    <source>
        <dbReference type="RuleBase" id="RU003908"/>
    </source>
</evidence>
<comment type="subunit">
    <text evidence="6">Occurs in many kinds of cells as a complex with monomeric actin in a 1:1 ratio.</text>
</comment>
<organism evidence="8">
    <name type="scientific">Lichtheimia ramosa</name>
    <dbReference type="NCBI Taxonomy" id="688394"/>
    <lineage>
        <taxon>Eukaryota</taxon>
        <taxon>Fungi</taxon>
        <taxon>Fungi incertae sedis</taxon>
        <taxon>Mucoromycota</taxon>
        <taxon>Mucoromycotina</taxon>
        <taxon>Mucoromycetes</taxon>
        <taxon>Mucorales</taxon>
        <taxon>Lichtheimiaceae</taxon>
        <taxon>Lichtheimia</taxon>
    </lineage>
</organism>
<dbReference type="InterPro" id="IPR027310">
    <property type="entry name" value="Profilin_CS"/>
</dbReference>
<accession>A0A077WH23</accession>
<comment type="subcellular location">
    <subcellularLocation>
        <location evidence="1">Cytoplasm</location>
        <location evidence="1">Cytoskeleton</location>
    </subcellularLocation>
</comment>
<dbReference type="PRINTS" id="PR01640">
    <property type="entry name" value="PROFILINPLNT"/>
</dbReference>
<proteinExistence type="inferred from homology"/>
<dbReference type="InterPro" id="IPR048278">
    <property type="entry name" value="PFN"/>
</dbReference>
<dbReference type="AlphaFoldDB" id="A0A077WH23"/>
<evidence type="ECO:0000256" key="4">
    <source>
        <dbReference type="ARBA" id="ARBA00023203"/>
    </source>
</evidence>
<dbReference type="GO" id="GO:0005856">
    <property type="term" value="C:cytoskeleton"/>
    <property type="evidence" value="ECO:0007669"/>
    <property type="project" value="UniProtKB-SubCell"/>
</dbReference>
<evidence type="ECO:0000256" key="3">
    <source>
        <dbReference type="ARBA" id="ARBA00022490"/>
    </source>
</evidence>
<comment type="function">
    <text evidence="6">Binds to actin and affects the structure of the cytoskeleton. At high concentrations, profilin prevents the polymerization of actin, whereas it enhances it at low concentrations.</text>
</comment>
<keyword evidence="4 7" id="KW-0009">Actin-binding</keyword>
<dbReference type="GO" id="GO:0005938">
    <property type="term" value="C:cell cortex"/>
    <property type="evidence" value="ECO:0007669"/>
    <property type="project" value="TreeGrafter"/>
</dbReference>
<dbReference type="SUPFAM" id="SSF55770">
    <property type="entry name" value="Profilin (actin-binding protein)"/>
    <property type="match status" value="1"/>
</dbReference>
<dbReference type="EMBL" id="LK023322">
    <property type="protein sequence ID" value="CDS06991.1"/>
    <property type="molecule type" value="Genomic_DNA"/>
</dbReference>
<dbReference type="PROSITE" id="PS00414">
    <property type="entry name" value="PROFILIN"/>
    <property type="match status" value="1"/>
</dbReference>
<evidence type="ECO:0000256" key="1">
    <source>
        <dbReference type="ARBA" id="ARBA00004245"/>
    </source>
</evidence>
<dbReference type="InterPro" id="IPR036140">
    <property type="entry name" value="PFN_sf"/>
</dbReference>
<dbReference type="CDD" id="cd00148">
    <property type="entry name" value="PROF"/>
    <property type="match status" value="1"/>
</dbReference>
<dbReference type="InterPro" id="IPR005455">
    <property type="entry name" value="PFN_euk"/>
</dbReference>
<dbReference type="PANTHER" id="PTHR11604:SF0">
    <property type="entry name" value="PROFILIN"/>
    <property type="match status" value="1"/>
</dbReference>
<dbReference type="PRINTS" id="PR00392">
    <property type="entry name" value="PROFILIN"/>
</dbReference>
<protein>
    <recommendedName>
        <fullName evidence="7">Profilin</fullName>
    </recommendedName>
</protein>
<dbReference type="PANTHER" id="PTHR11604">
    <property type="entry name" value="PROFILIN"/>
    <property type="match status" value="1"/>
</dbReference>
<comment type="similarity">
    <text evidence="2 7">Belongs to the profilin family.</text>
</comment>
<gene>
    <name evidence="8" type="ORF">LRAMOSA09514</name>
</gene>
<evidence type="ECO:0000256" key="7">
    <source>
        <dbReference type="RuleBase" id="RU003909"/>
    </source>
</evidence>